<accession>A0ABV8VXB3</accession>
<organism evidence="1 2">
    <name type="scientific">Gracilibacillus marinus</name>
    <dbReference type="NCBI Taxonomy" id="630535"/>
    <lineage>
        <taxon>Bacteria</taxon>
        <taxon>Bacillati</taxon>
        <taxon>Bacillota</taxon>
        <taxon>Bacilli</taxon>
        <taxon>Bacillales</taxon>
        <taxon>Bacillaceae</taxon>
        <taxon>Gracilibacillus</taxon>
    </lineage>
</organism>
<sequence>MSDFKNNAFDQIQKKSNINPDQIMKVAKSVQNADFSDEATVRNLVKQLAKMSGKPVSKEKEDKIVRAITNNNMPSDMNTLSKLFKK</sequence>
<dbReference type="InterPro" id="IPR025942">
    <property type="entry name" value="SpoVIF"/>
</dbReference>
<reference evidence="2" key="1">
    <citation type="journal article" date="2019" name="Int. J. Syst. Evol. Microbiol.">
        <title>The Global Catalogue of Microorganisms (GCM) 10K type strain sequencing project: providing services to taxonomists for standard genome sequencing and annotation.</title>
        <authorList>
            <consortium name="The Broad Institute Genomics Platform"/>
            <consortium name="The Broad Institute Genome Sequencing Center for Infectious Disease"/>
            <person name="Wu L."/>
            <person name="Ma J."/>
        </authorList>
    </citation>
    <scope>NUCLEOTIDE SEQUENCE [LARGE SCALE GENOMIC DNA]</scope>
    <source>
        <strain evidence="2">KACC 14058</strain>
    </source>
</reference>
<protein>
    <submittedName>
        <fullName evidence="1">Stage VI sporulation protein F</fullName>
    </submittedName>
</protein>
<evidence type="ECO:0000313" key="1">
    <source>
        <dbReference type="EMBL" id="MFC4387670.1"/>
    </source>
</evidence>
<dbReference type="RefSeq" id="WP_390197843.1">
    <property type="nucleotide sequence ID" value="NZ_JBHSDV010000001.1"/>
</dbReference>
<name>A0ABV8VXB3_9BACI</name>
<gene>
    <name evidence="1" type="ORF">ACFOZ1_07560</name>
</gene>
<dbReference type="Proteomes" id="UP001595880">
    <property type="component" value="Unassembled WGS sequence"/>
</dbReference>
<dbReference type="EMBL" id="JBHSDV010000001">
    <property type="protein sequence ID" value="MFC4387670.1"/>
    <property type="molecule type" value="Genomic_DNA"/>
</dbReference>
<comment type="caution">
    <text evidence="1">The sequence shown here is derived from an EMBL/GenBank/DDBJ whole genome shotgun (WGS) entry which is preliminary data.</text>
</comment>
<proteinExistence type="predicted"/>
<dbReference type="Pfam" id="PF14069">
    <property type="entry name" value="SpoVIF"/>
    <property type="match status" value="1"/>
</dbReference>
<evidence type="ECO:0000313" key="2">
    <source>
        <dbReference type="Proteomes" id="UP001595880"/>
    </source>
</evidence>
<keyword evidence="2" id="KW-1185">Reference proteome</keyword>